<feature type="transmembrane region" description="Helical" evidence="1">
    <location>
        <begin position="167"/>
        <end position="190"/>
    </location>
</feature>
<keyword evidence="1" id="KW-0812">Transmembrane</keyword>
<keyword evidence="1" id="KW-1133">Transmembrane helix</keyword>
<dbReference type="AlphaFoldDB" id="A0A7C4NPF9"/>
<sequence length="248" mass="29282">MHKIISILFFIFIAVIILNIFKQTNDILVLWATNRYKEPTSIYLTIVEFRFFELLLSSISVCYAFNIYMYLFHRELFIDKNMKINFAINFIIPLIPFIPLFFINQIVVLTTKNQLSIPLYVRTINTVYSLTVIFLYISYAIIKYAYRMNWRTIGKTIHYSIKYLEYIVIYIVIGYIVYAFLTIIIVNPVFMTITRVFGMGGIGIHGSLLIIPAVLLESLILYIYFLLFIEPFINEVKLDVAMKKYIRV</sequence>
<name>A0A7C4NPF9_STAMA</name>
<comment type="caution">
    <text evidence="2">The sequence shown here is derived from an EMBL/GenBank/DDBJ whole genome shotgun (WGS) entry which is preliminary data.</text>
</comment>
<gene>
    <name evidence="2" type="ORF">ENU20_05050</name>
</gene>
<accession>A0A7C4NPF9</accession>
<organism evidence="2">
    <name type="scientific">Staphylothermus marinus</name>
    <dbReference type="NCBI Taxonomy" id="2280"/>
    <lineage>
        <taxon>Archaea</taxon>
        <taxon>Thermoproteota</taxon>
        <taxon>Thermoprotei</taxon>
        <taxon>Desulfurococcales</taxon>
        <taxon>Desulfurococcaceae</taxon>
        <taxon>Staphylothermus</taxon>
    </lineage>
</organism>
<feature type="transmembrane region" description="Helical" evidence="1">
    <location>
        <begin position="51"/>
        <end position="72"/>
    </location>
</feature>
<evidence type="ECO:0000256" key="1">
    <source>
        <dbReference type="SAM" id="Phobius"/>
    </source>
</evidence>
<keyword evidence="1" id="KW-0472">Membrane</keyword>
<evidence type="ECO:0000313" key="2">
    <source>
        <dbReference type="EMBL" id="HGQ74424.1"/>
    </source>
</evidence>
<feature type="transmembrane region" description="Helical" evidence="1">
    <location>
        <begin position="127"/>
        <end position="146"/>
    </location>
</feature>
<protein>
    <submittedName>
        <fullName evidence="2">Uncharacterized protein</fullName>
    </submittedName>
</protein>
<dbReference type="EMBL" id="DTBP01000044">
    <property type="protein sequence ID" value="HGQ74424.1"/>
    <property type="molecule type" value="Genomic_DNA"/>
</dbReference>
<proteinExistence type="predicted"/>
<reference evidence="2" key="1">
    <citation type="journal article" date="2020" name="mSystems">
        <title>Genome- and Community-Level Interaction Insights into Carbon Utilization and Element Cycling Functions of Hydrothermarchaeota in Hydrothermal Sediment.</title>
        <authorList>
            <person name="Zhou Z."/>
            <person name="Liu Y."/>
            <person name="Xu W."/>
            <person name="Pan J."/>
            <person name="Luo Z.H."/>
            <person name="Li M."/>
        </authorList>
    </citation>
    <scope>NUCLEOTIDE SEQUENCE [LARGE SCALE GENOMIC DNA]</scope>
    <source>
        <strain evidence="2">SpSt-648</strain>
    </source>
</reference>
<feature type="transmembrane region" description="Helical" evidence="1">
    <location>
        <begin position="84"/>
        <end position="107"/>
    </location>
</feature>
<feature type="transmembrane region" description="Helical" evidence="1">
    <location>
        <begin position="202"/>
        <end position="227"/>
    </location>
</feature>
<feature type="transmembrane region" description="Helical" evidence="1">
    <location>
        <begin position="7"/>
        <end position="31"/>
    </location>
</feature>